<name>A0ABW2Q4L7_9MICO</name>
<feature type="transmembrane region" description="Helical" evidence="1">
    <location>
        <begin position="6"/>
        <end position="27"/>
    </location>
</feature>
<dbReference type="Proteomes" id="UP001596455">
    <property type="component" value="Unassembled WGS sequence"/>
</dbReference>
<keyword evidence="1" id="KW-0812">Transmembrane</keyword>
<sequence>MHGEGMMTFVGVFVVLMLVVGVGAAIWQAKKTRERREALAAWARQRGWAYADDVPTVHEGLHGGPFNKGHSRKTTEAVWGTFEGREAMSSRYTYLVTTSNGKTTTTHTYHHHVLSMVLPARLPFIELKDEGFFKGRDIQFEDAAFNDAWNVQGDDPRAVSDVIHPRMMQRLMQPDLRGANILFEAGRIFLWRSGQPEVPAIDPGLRMVAEVVDLIPGFVWDNARGQGV</sequence>
<dbReference type="RefSeq" id="WP_382390042.1">
    <property type="nucleotide sequence ID" value="NZ_JBHTCQ010000001.1"/>
</dbReference>
<evidence type="ECO:0000256" key="1">
    <source>
        <dbReference type="SAM" id="Phobius"/>
    </source>
</evidence>
<gene>
    <name evidence="2" type="ORF">ACFQQL_00215</name>
</gene>
<evidence type="ECO:0000313" key="3">
    <source>
        <dbReference type="Proteomes" id="UP001596455"/>
    </source>
</evidence>
<keyword evidence="3" id="KW-1185">Reference proteome</keyword>
<accession>A0ABW2Q4L7</accession>
<reference evidence="3" key="1">
    <citation type="journal article" date="2019" name="Int. J. Syst. Evol. Microbiol.">
        <title>The Global Catalogue of Microorganisms (GCM) 10K type strain sequencing project: providing services to taxonomists for standard genome sequencing and annotation.</title>
        <authorList>
            <consortium name="The Broad Institute Genomics Platform"/>
            <consortium name="The Broad Institute Genome Sequencing Center for Infectious Disease"/>
            <person name="Wu L."/>
            <person name="Ma J."/>
        </authorList>
    </citation>
    <scope>NUCLEOTIDE SEQUENCE [LARGE SCALE GENOMIC DNA]</scope>
    <source>
        <strain evidence="3">JCM 1490</strain>
    </source>
</reference>
<proteinExistence type="predicted"/>
<organism evidence="2 3">
    <name type="scientific">Georgenia alba</name>
    <dbReference type="NCBI Taxonomy" id="2233858"/>
    <lineage>
        <taxon>Bacteria</taxon>
        <taxon>Bacillati</taxon>
        <taxon>Actinomycetota</taxon>
        <taxon>Actinomycetes</taxon>
        <taxon>Micrococcales</taxon>
        <taxon>Bogoriellaceae</taxon>
        <taxon>Georgenia</taxon>
    </lineage>
</organism>
<keyword evidence="1" id="KW-1133">Transmembrane helix</keyword>
<dbReference type="EMBL" id="JBHTCQ010000001">
    <property type="protein sequence ID" value="MFC7403512.1"/>
    <property type="molecule type" value="Genomic_DNA"/>
</dbReference>
<evidence type="ECO:0000313" key="2">
    <source>
        <dbReference type="EMBL" id="MFC7403512.1"/>
    </source>
</evidence>
<keyword evidence="1" id="KW-0472">Membrane</keyword>
<comment type="caution">
    <text evidence="2">The sequence shown here is derived from an EMBL/GenBank/DDBJ whole genome shotgun (WGS) entry which is preliminary data.</text>
</comment>
<protein>
    <recommendedName>
        <fullName evidence="4">DUF3137 domain-containing protein</fullName>
    </recommendedName>
</protein>
<evidence type="ECO:0008006" key="4">
    <source>
        <dbReference type="Google" id="ProtNLM"/>
    </source>
</evidence>